<name>A0A433SDA6_9BURK</name>
<dbReference type="SFLD" id="SFLDS00019">
    <property type="entry name" value="Glutathione_Transferase_(cytos"/>
    <property type="match status" value="1"/>
</dbReference>
<dbReference type="EMBL" id="PQSP01000003">
    <property type="protein sequence ID" value="RUS66721.1"/>
    <property type="molecule type" value="Genomic_DNA"/>
</dbReference>
<evidence type="ECO:0000313" key="4">
    <source>
        <dbReference type="Proteomes" id="UP000286947"/>
    </source>
</evidence>
<dbReference type="SUPFAM" id="SSF47616">
    <property type="entry name" value="GST C-terminal domain-like"/>
    <property type="match status" value="1"/>
</dbReference>
<sequence>MKLYFASEASALAPHIILIEQNIPYELIRVNYASMHTSEGGDFREINPNGYVPALTLDDGKILTEGPAIIQYLADLKPETKLAPPQGSWERVELWEILNFMSNELHALCAPLFMAEIPDEVKEIITEKLEWRLGNLANRMKGRSYVMGEHFTIVDAYLFPILSWMPRFSVDLEQWPELANWMDVVSERPSVQRAHQEEIDVPAV</sequence>
<dbReference type="GO" id="GO:0004364">
    <property type="term" value="F:glutathione transferase activity"/>
    <property type="evidence" value="ECO:0007669"/>
    <property type="project" value="UniProtKB-EC"/>
</dbReference>
<dbReference type="SFLD" id="SFLDG00358">
    <property type="entry name" value="Main_(cytGST)"/>
    <property type="match status" value="1"/>
</dbReference>
<feature type="domain" description="GST N-terminal" evidence="1">
    <location>
        <begin position="1"/>
        <end position="81"/>
    </location>
</feature>
<dbReference type="SUPFAM" id="SSF52833">
    <property type="entry name" value="Thioredoxin-like"/>
    <property type="match status" value="1"/>
</dbReference>
<keyword evidence="3" id="KW-0808">Transferase</keyword>
<feature type="domain" description="GST C-terminal" evidence="2">
    <location>
        <begin position="87"/>
        <end position="203"/>
    </location>
</feature>
<dbReference type="Gene3D" id="3.40.30.10">
    <property type="entry name" value="Glutaredoxin"/>
    <property type="match status" value="1"/>
</dbReference>
<dbReference type="InterPro" id="IPR010987">
    <property type="entry name" value="Glutathione-S-Trfase_C-like"/>
</dbReference>
<dbReference type="PROSITE" id="PS50405">
    <property type="entry name" value="GST_CTER"/>
    <property type="match status" value="1"/>
</dbReference>
<dbReference type="AlphaFoldDB" id="A0A433SDA6"/>
<dbReference type="EC" id="2.5.1.18" evidence="3"/>
<organism evidence="3 4">
    <name type="scientific">Saezia sanguinis</name>
    <dbReference type="NCBI Taxonomy" id="1965230"/>
    <lineage>
        <taxon>Bacteria</taxon>
        <taxon>Pseudomonadati</taxon>
        <taxon>Pseudomonadota</taxon>
        <taxon>Betaproteobacteria</taxon>
        <taxon>Burkholderiales</taxon>
        <taxon>Saeziaceae</taxon>
        <taxon>Saezia</taxon>
    </lineage>
</organism>
<dbReference type="Pfam" id="PF13409">
    <property type="entry name" value="GST_N_2"/>
    <property type="match status" value="1"/>
</dbReference>
<proteinExistence type="predicted"/>
<dbReference type="SFLD" id="SFLDG01150">
    <property type="entry name" value="Main.1:_Beta-like"/>
    <property type="match status" value="1"/>
</dbReference>
<dbReference type="Gene3D" id="1.20.1050.10">
    <property type="match status" value="1"/>
</dbReference>
<dbReference type="InterPro" id="IPR036249">
    <property type="entry name" value="Thioredoxin-like_sf"/>
</dbReference>
<dbReference type="RefSeq" id="WP_126979737.1">
    <property type="nucleotide sequence ID" value="NZ_CAWUGC010000001.1"/>
</dbReference>
<protein>
    <submittedName>
        <fullName evidence="3">Glutathione S-transferase GST-6.0</fullName>
        <ecNumber evidence="3">2.5.1.18</ecNumber>
    </submittedName>
</protein>
<accession>A0A433SDA6</accession>
<dbReference type="Pfam" id="PF00043">
    <property type="entry name" value="GST_C"/>
    <property type="match status" value="1"/>
</dbReference>
<dbReference type="InterPro" id="IPR040079">
    <property type="entry name" value="Glutathione_S-Trfase"/>
</dbReference>
<dbReference type="CDD" id="cd03188">
    <property type="entry name" value="GST_C_Beta"/>
    <property type="match status" value="1"/>
</dbReference>
<dbReference type="PANTHER" id="PTHR44051:SF8">
    <property type="entry name" value="GLUTATHIONE S-TRANSFERASE GSTA"/>
    <property type="match status" value="1"/>
</dbReference>
<dbReference type="Proteomes" id="UP000286947">
    <property type="component" value="Unassembled WGS sequence"/>
</dbReference>
<evidence type="ECO:0000259" key="2">
    <source>
        <dbReference type="PROSITE" id="PS50405"/>
    </source>
</evidence>
<dbReference type="PANTHER" id="PTHR44051">
    <property type="entry name" value="GLUTATHIONE S-TRANSFERASE-RELATED"/>
    <property type="match status" value="1"/>
</dbReference>
<dbReference type="InterPro" id="IPR004046">
    <property type="entry name" value="GST_C"/>
</dbReference>
<dbReference type="InterPro" id="IPR036282">
    <property type="entry name" value="Glutathione-S-Trfase_C_sf"/>
</dbReference>
<dbReference type="InterPro" id="IPR004045">
    <property type="entry name" value="Glutathione_S-Trfase_N"/>
</dbReference>
<dbReference type="PROSITE" id="PS50404">
    <property type="entry name" value="GST_NTER"/>
    <property type="match status" value="1"/>
</dbReference>
<comment type="caution">
    <text evidence="3">The sequence shown here is derived from an EMBL/GenBank/DDBJ whole genome shotgun (WGS) entry which is preliminary data.</text>
</comment>
<dbReference type="OrthoDB" id="8772754at2"/>
<evidence type="ECO:0000313" key="3">
    <source>
        <dbReference type="EMBL" id="RUS66721.1"/>
    </source>
</evidence>
<reference evidence="3 4" key="1">
    <citation type="submission" date="2018-01" db="EMBL/GenBank/DDBJ databases">
        <title>Saezia sanguinis gen. nov., sp. nov., in the order Burkholderiales isolated from human blood.</title>
        <authorList>
            <person name="Medina-Pascual M.J."/>
            <person name="Valdezate S."/>
            <person name="Monzon S."/>
            <person name="Cuesta I."/>
            <person name="Carrasco G."/>
            <person name="Villalon P."/>
            <person name="Saez-Nieto J.A."/>
        </authorList>
    </citation>
    <scope>NUCLEOTIDE SEQUENCE [LARGE SCALE GENOMIC DNA]</scope>
    <source>
        <strain evidence="3 4">CNM695-12</strain>
    </source>
</reference>
<dbReference type="CDD" id="cd03057">
    <property type="entry name" value="GST_N_Beta"/>
    <property type="match status" value="1"/>
</dbReference>
<gene>
    <name evidence="3" type="primary">gstB_1</name>
    <name evidence="3" type="ORF">CUZ56_01512</name>
</gene>
<keyword evidence="4" id="KW-1185">Reference proteome</keyword>
<evidence type="ECO:0000259" key="1">
    <source>
        <dbReference type="PROSITE" id="PS50404"/>
    </source>
</evidence>